<feature type="compositionally biased region" description="Pro residues" evidence="1">
    <location>
        <begin position="454"/>
        <end position="466"/>
    </location>
</feature>
<proteinExistence type="predicted"/>
<gene>
    <name evidence="2" type="ORF">PAPYR_1201</name>
</gene>
<name>A0ABQ8UU31_9EUKA</name>
<evidence type="ECO:0000313" key="2">
    <source>
        <dbReference type="EMBL" id="KAJ4462037.1"/>
    </source>
</evidence>
<feature type="region of interest" description="Disordered" evidence="1">
    <location>
        <begin position="607"/>
        <end position="640"/>
    </location>
</feature>
<evidence type="ECO:0000313" key="3">
    <source>
        <dbReference type="Proteomes" id="UP001141327"/>
    </source>
</evidence>
<comment type="caution">
    <text evidence="2">The sequence shown here is derived from an EMBL/GenBank/DDBJ whole genome shotgun (WGS) entry which is preliminary data.</text>
</comment>
<accession>A0ABQ8UU31</accession>
<sequence length="640" mass="66604">MRVLCAFDTRPWNEVVLHNVPCSRGFISCVCEALYEMARIVNDLSLNVSLSGLCSGSAENICTFDAFEKSSPAILESFSSSLATLRSTPFECSLAGLLAALWKKSTRVQCHPSDAHLLSPTGASVFLLCPQGRLGTPAAGPSDYLRGLVGEVQKAFAASQCASIAGGSHPLEWCSIEIVTIPTQLLPAAHPPPAGFSTPPDPSSEFTFPQAQGRPIRVRAWDCPHPACLAGAAVAALCPALGLTRLLVAGLKMKDVETGRIVSHEVPFICPTPPDMVTRPDPHRVRCTFRIPKNAPVRTPGTPLLPPASPLCRGASRGVVAPIPAQNVDHLGTRSLVRATPAHLGTAPTMCLLEHLTSKAVLLSLEPKGPLTHFLQRRPGYLSLHTLHPCEGAGPPAAPPLLPATHPRGAELELSAARRTSLQADAKALRALILHNLAWPHPLLPAGYVAPVAPAPSTPQQPPVPPGGGKGRSHKGKPAQAQPALQPAPSPPPRPPEQDEGCVAGRFFLTGDGYHPAMARALYVHSALRVSAAPPAPVAPLNTGGEDGPQPDGCTLTFATTVPVPPPRGRNLWNPSQPLPPDRLPEPLGPVGSSTIVTPGALADGTCGAGAPQASVPPFLRPAIGGPAAPTGDRTDPTAG</sequence>
<dbReference type="Proteomes" id="UP001141327">
    <property type="component" value="Unassembled WGS sequence"/>
</dbReference>
<dbReference type="EMBL" id="JAPMOS010000004">
    <property type="protein sequence ID" value="KAJ4462037.1"/>
    <property type="molecule type" value="Genomic_DNA"/>
</dbReference>
<keyword evidence="3" id="KW-1185">Reference proteome</keyword>
<protein>
    <recommendedName>
        <fullName evidence="4">Mediator of RNA polymerase II transcription subunit 25</fullName>
    </recommendedName>
</protein>
<evidence type="ECO:0000256" key="1">
    <source>
        <dbReference type="SAM" id="MobiDB-lite"/>
    </source>
</evidence>
<feature type="region of interest" description="Disordered" evidence="1">
    <location>
        <begin position="454"/>
        <end position="502"/>
    </location>
</feature>
<evidence type="ECO:0008006" key="4">
    <source>
        <dbReference type="Google" id="ProtNLM"/>
    </source>
</evidence>
<reference evidence="2" key="1">
    <citation type="journal article" date="2022" name="bioRxiv">
        <title>Genomics of Preaxostyla Flagellates Illuminates Evolutionary Transitions and the Path Towards Mitochondrial Loss.</title>
        <authorList>
            <person name="Novak L.V.F."/>
            <person name="Treitli S.C."/>
            <person name="Pyrih J."/>
            <person name="Halakuc P."/>
            <person name="Pipaliya S.V."/>
            <person name="Vacek V."/>
            <person name="Brzon O."/>
            <person name="Soukal P."/>
            <person name="Eme L."/>
            <person name="Dacks J.B."/>
            <person name="Karnkowska A."/>
            <person name="Elias M."/>
            <person name="Hampl V."/>
        </authorList>
    </citation>
    <scope>NUCLEOTIDE SEQUENCE</scope>
    <source>
        <strain evidence="2">RCP-MX</strain>
    </source>
</reference>
<organism evidence="2 3">
    <name type="scientific">Paratrimastix pyriformis</name>
    <dbReference type="NCBI Taxonomy" id="342808"/>
    <lineage>
        <taxon>Eukaryota</taxon>
        <taxon>Metamonada</taxon>
        <taxon>Preaxostyla</taxon>
        <taxon>Paratrimastigidae</taxon>
        <taxon>Paratrimastix</taxon>
    </lineage>
</organism>
<feature type="compositionally biased region" description="Pro residues" evidence="1">
    <location>
        <begin position="486"/>
        <end position="495"/>
    </location>
</feature>